<comment type="subcellular location">
    <subcellularLocation>
        <location evidence="1 4">Nucleus</location>
    </subcellularLocation>
</comment>
<dbReference type="Proteomes" id="UP000005220">
    <property type="component" value="Chromosome 1"/>
</dbReference>
<dbReference type="AlphaFoldDB" id="H2AM92"/>
<protein>
    <recommendedName>
        <fullName evidence="4">Mediator of RNA polymerase II transcription subunit 11</fullName>
    </recommendedName>
    <alternativeName>
        <fullName evidence="4">Mediator complex subunit 11</fullName>
    </alternativeName>
</protein>
<dbReference type="RefSeq" id="XP_003954627.1">
    <property type="nucleotide sequence ID" value="XM_003954578.1"/>
</dbReference>
<dbReference type="InParanoid" id="H2AM92"/>
<keyword evidence="4" id="KW-0010">Activator</keyword>
<evidence type="ECO:0000256" key="3">
    <source>
        <dbReference type="ARBA" id="ARBA00023242"/>
    </source>
</evidence>
<dbReference type="Gene3D" id="1.10.287.3490">
    <property type="match status" value="1"/>
</dbReference>
<keyword evidence="4" id="KW-0805">Transcription regulation</keyword>
<keyword evidence="6" id="KW-1185">Reference proteome</keyword>
<gene>
    <name evidence="5" type="primary">KAFR0A00540</name>
    <name evidence="4" type="synonym">MED11</name>
    <name evidence="5" type="ORF">KAFR_0A00540</name>
</gene>
<comment type="similarity">
    <text evidence="2 4">Belongs to the Mediator complex subunit 11 family.</text>
</comment>
<evidence type="ECO:0000313" key="5">
    <source>
        <dbReference type="EMBL" id="CCF55492.1"/>
    </source>
</evidence>
<evidence type="ECO:0000256" key="1">
    <source>
        <dbReference type="ARBA" id="ARBA00004123"/>
    </source>
</evidence>
<reference evidence="5 6" key="1">
    <citation type="journal article" date="2011" name="Proc. Natl. Acad. Sci. U.S.A.">
        <title>Evolutionary erosion of yeast sex chromosomes by mating-type switching accidents.</title>
        <authorList>
            <person name="Gordon J.L."/>
            <person name="Armisen D."/>
            <person name="Proux-Wera E."/>
            <person name="Oheigeartaigh S.S."/>
            <person name="Byrne K.P."/>
            <person name="Wolfe K.H."/>
        </authorList>
    </citation>
    <scope>NUCLEOTIDE SEQUENCE [LARGE SCALE GENOMIC DNA]</scope>
    <source>
        <strain evidence="6">ATCC 22294 / BCRC 22015 / CBS 2517 / CECT 1963 / NBRC 1671 / NRRL Y-8276</strain>
    </source>
</reference>
<proteinExistence type="inferred from homology"/>
<name>H2AM92_KAZAF</name>
<dbReference type="HOGENOM" id="CLU_121031_1_0_1"/>
<dbReference type="eggNOG" id="ENOG502S3YW">
    <property type="taxonomic scope" value="Eukaryota"/>
</dbReference>
<dbReference type="STRING" id="1071382.H2AM92"/>
<sequence>MQPQYVRERLDSLECIDLKLCTMLKEASQVVFTFSEIKKGNVDLKRQFENHVKGFYNNLEEATIRLRNEIKLLDENTGTRLLPISVNKKNLGQDEEKLAEQVTLLANVLQDVKNEASTEPLMKDEDEDVLMDG</sequence>
<evidence type="ECO:0000313" key="6">
    <source>
        <dbReference type="Proteomes" id="UP000005220"/>
    </source>
</evidence>
<dbReference type="FunCoup" id="H2AM92">
    <property type="interactions" value="157"/>
</dbReference>
<evidence type="ECO:0000256" key="4">
    <source>
        <dbReference type="RuleBase" id="RU364147"/>
    </source>
</evidence>
<dbReference type="GO" id="GO:0006357">
    <property type="term" value="P:regulation of transcription by RNA polymerase II"/>
    <property type="evidence" value="ECO:0007669"/>
    <property type="project" value="InterPro"/>
</dbReference>
<dbReference type="OrthoDB" id="5418434at2759"/>
<keyword evidence="4" id="KW-0804">Transcription</keyword>
<organism evidence="5 6">
    <name type="scientific">Kazachstania africana (strain ATCC 22294 / BCRC 22015 / CBS 2517 / CECT 1963 / NBRC 1671 / NRRL Y-8276)</name>
    <name type="common">Yeast</name>
    <name type="synonym">Kluyveromyces africanus</name>
    <dbReference type="NCBI Taxonomy" id="1071382"/>
    <lineage>
        <taxon>Eukaryota</taxon>
        <taxon>Fungi</taxon>
        <taxon>Dikarya</taxon>
        <taxon>Ascomycota</taxon>
        <taxon>Saccharomycotina</taxon>
        <taxon>Saccharomycetes</taxon>
        <taxon>Saccharomycetales</taxon>
        <taxon>Saccharomycetaceae</taxon>
        <taxon>Kazachstania</taxon>
    </lineage>
</organism>
<dbReference type="GO" id="GO:0003712">
    <property type="term" value="F:transcription coregulator activity"/>
    <property type="evidence" value="ECO:0007669"/>
    <property type="project" value="InterPro"/>
</dbReference>
<dbReference type="EMBL" id="HE650821">
    <property type="protein sequence ID" value="CCF55492.1"/>
    <property type="molecule type" value="Genomic_DNA"/>
</dbReference>
<dbReference type="GO" id="GO:0016592">
    <property type="term" value="C:mediator complex"/>
    <property type="evidence" value="ECO:0007669"/>
    <property type="project" value="InterPro"/>
</dbReference>
<comment type="subunit">
    <text evidence="4">Component of the Mediator complex.</text>
</comment>
<dbReference type="GeneID" id="13885917"/>
<dbReference type="InterPro" id="IPR019404">
    <property type="entry name" value="Mediator_Med11"/>
</dbReference>
<keyword evidence="3 4" id="KW-0539">Nucleus</keyword>
<accession>H2AM92</accession>
<dbReference type="KEGG" id="kaf:KAFR_0A00540"/>
<evidence type="ECO:0000256" key="2">
    <source>
        <dbReference type="ARBA" id="ARBA00008186"/>
    </source>
</evidence>
<dbReference type="Pfam" id="PF10280">
    <property type="entry name" value="Med11"/>
    <property type="match status" value="1"/>
</dbReference>
<comment type="function">
    <text evidence="4">Component of the Mediator complex, a coactivator involved in the regulated transcription of nearly all RNA polymerase II-dependent genes. Mediator functions as a bridge to convey information from gene-specific regulatory proteins to the basal RNA polymerase II transcription machinery. Mediator is recruited to promoters by direct interactions with regulatory proteins and serves as a scaffold for the assembly of a functional pre-initiation complex with RNA polymerase II and the general transcription factors.</text>
</comment>